<evidence type="ECO:0000313" key="2">
    <source>
        <dbReference type="Proteomes" id="UP000559256"/>
    </source>
</evidence>
<gene>
    <name evidence="1" type="ORF">D9758_004307</name>
</gene>
<dbReference type="EMBL" id="JAACJM010000009">
    <property type="protein sequence ID" value="KAF5371275.1"/>
    <property type="molecule type" value="Genomic_DNA"/>
</dbReference>
<dbReference type="OrthoDB" id="373498at2759"/>
<dbReference type="Proteomes" id="UP000559256">
    <property type="component" value="Unassembled WGS sequence"/>
</dbReference>
<sequence>MGEDDETSKIVPPWVEARVRGRFQLGRQPKSTSNLTLSVSFIMLPELHLDAMQHMGALLGQGSHVHFTHLSSSSLESLKTKLANVRRENIAEASCHQAGVLDLIK</sequence>
<reference evidence="1 2" key="1">
    <citation type="journal article" date="2020" name="ISME J.">
        <title>Uncovering the hidden diversity of litter-decomposition mechanisms in mushroom-forming fungi.</title>
        <authorList>
            <person name="Floudas D."/>
            <person name="Bentzer J."/>
            <person name="Ahren D."/>
            <person name="Johansson T."/>
            <person name="Persson P."/>
            <person name="Tunlid A."/>
        </authorList>
    </citation>
    <scope>NUCLEOTIDE SEQUENCE [LARGE SCALE GENOMIC DNA]</scope>
    <source>
        <strain evidence="1 2">CBS 291.85</strain>
    </source>
</reference>
<accession>A0A8H5GUS0</accession>
<protein>
    <submittedName>
        <fullName evidence="1">Uncharacterized protein</fullName>
    </submittedName>
</protein>
<organism evidence="1 2">
    <name type="scientific">Tetrapyrgos nigripes</name>
    <dbReference type="NCBI Taxonomy" id="182062"/>
    <lineage>
        <taxon>Eukaryota</taxon>
        <taxon>Fungi</taxon>
        <taxon>Dikarya</taxon>
        <taxon>Basidiomycota</taxon>
        <taxon>Agaricomycotina</taxon>
        <taxon>Agaricomycetes</taxon>
        <taxon>Agaricomycetidae</taxon>
        <taxon>Agaricales</taxon>
        <taxon>Marasmiineae</taxon>
        <taxon>Marasmiaceae</taxon>
        <taxon>Tetrapyrgos</taxon>
    </lineage>
</organism>
<proteinExistence type="predicted"/>
<dbReference type="AlphaFoldDB" id="A0A8H5GUS0"/>
<evidence type="ECO:0000313" key="1">
    <source>
        <dbReference type="EMBL" id="KAF5371275.1"/>
    </source>
</evidence>
<name>A0A8H5GUS0_9AGAR</name>
<comment type="caution">
    <text evidence="1">The sequence shown here is derived from an EMBL/GenBank/DDBJ whole genome shotgun (WGS) entry which is preliminary data.</text>
</comment>
<keyword evidence="2" id="KW-1185">Reference proteome</keyword>